<dbReference type="HOGENOM" id="CLU_001485_9_0_1"/>
<feature type="compositionally biased region" description="Acidic residues" evidence="8">
    <location>
        <begin position="762"/>
        <end position="806"/>
    </location>
</feature>
<feature type="binding site" evidence="5">
    <location>
        <begin position="161"/>
        <end position="168"/>
    </location>
    <ligand>
        <name>ATP</name>
        <dbReference type="ChEBI" id="CHEBI:30616"/>
    </ligand>
</feature>
<evidence type="ECO:0000256" key="8">
    <source>
        <dbReference type="SAM" id="MobiDB-lite"/>
    </source>
</evidence>
<protein>
    <recommendedName>
        <fullName evidence="6">Kinesin-like protein</fullName>
    </recommendedName>
</protein>
<dbReference type="InterPro" id="IPR019821">
    <property type="entry name" value="Kinesin_motor_CS"/>
</dbReference>
<evidence type="ECO:0000256" key="6">
    <source>
        <dbReference type="RuleBase" id="RU000394"/>
    </source>
</evidence>
<evidence type="ECO:0000313" key="10">
    <source>
        <dbReference type="EMBL" id="EPQ61058.1"/>
    </source>
</evidence>
<evidence type="ECO:0000256" key="3">
    <source>
        <dbReference type="ARBA" id="ARBA00022840"/>
    </source>
</evidence>
<evidence type="ECO:0000313" key="11">
    <source>
        <dbReference type="Proteomes" id="UP000030669"/>
    </source>
</evidence>
<name>S7QNG1_GLOTA</name>
<evidence type="ECO:0000256" key="7">
    <source>
        <dbReference type="SAM" id="Coils"/>
    </source>
</evidence>
<dbReference type="PRINTS" id="PR00380">
    <property type="entry name" value="KINESINHEAVY"/>
</dbReference>
<dbReference type="OMA" id="DENVHVM"/>
<feature type="compositionally biased region" description="Basic residues" evidence="8">
    <location>
        <begin position="962"/>
        <end position="971"/>
    </location>
</feature>
<dbReference type="InterPro" id="IPR001752">
    <property type="entry name" value="Kinesin_motor_dom"/>
</dbReference>
<organism evidence="10 11">
    <name type="scientific">Gloeophyllum trabeum (strain ATCC 11539 / FP-39264 / Madison 617)</name>
    <name type="common">Brown rot fungus</name>
    <dbReference type="NCBI Taxonomy" id="670483"/>
    <lineage>
        <taxon>Eukaryota</taxon>
        <taxon>Fungi</taxon>
        <taxon>Dikarya</taxon>
        <taxon>Basidiomycota</taxon>
        <taxon>Agaricomycotina</taxon>
        <taxon>Agaricomycetes</taxon>
        <taxon>Gloeophyllales</taxon>
        <taxon>Gloeophyllaceae</taxon>
        <taxon>Gloeophyllum</taxon>
    </lineage>
</organism>
<evidence type="ECO:0000256" key="5">
    <source>
        <dbReference type="PROSITE-ProRule" id="PRU00283"/>
    </source>
</evidence>
<dbReference type="KEGG" id="gtr:GLOTRDRAFT_113524"/>
<dbReference type="RefSeq" id="XP_007861318.1">
    <property type="nucleotide sequence ID" value="XM_007863127.1"/>
</dbReference>
<dbReference type="GO" id="GO:0005634">
    <property type="term" value="C:nucleus"/>
    <property type="evidence" value="ECO:0007669"/>
    <property type="project" value="TreeGrafter"/>
</dbReference>
<dbReference type="Proteomes" id="UP000030669">
    <property type="component" value="Unassembled WGS sequence"/>
</dbReference>
<feature type="compositionally biased region" description="Acidic residues" evidence="8">
    <location>
        <begin position="699"/>
        <end position="715"/>
    </location>
</feature>
<feature type="region of interest" description="Disordered" evidence="8">
    <location>
        <begin position="951"/>
        <end position="971"/>
    </location>
</feature>
<dbReference type="GO" id="GO:0007018">
    <property type="term" value="P:microtubule-based movement"/>
    <property type="evidence" value="ECO:0007669"/>
    <property type="project" value="InterPro"/>
</dbReference>
<evidence type="ECO:0000256" key="4">
    <source>
        <dbReference type="ARBA" id="ARBA00023175"/>
    </source>
</evidence>
<dbReference type="GO" id="GO:0003777">
    <property type="term" value="F:microtubule motor activity"/>
    <property type="evidence" value="ECO:0007669"/>
    <property type="project" value="InterPro"/>
</dbReference>
<comment type="similarity">
    <text evidence="5 6">Belongs to the TRAFAC class myosin-kinesin ATPase superfamily. Kinesin family.</text>
</comment>
<reference evidence="10 11" key="1">
    <citation type="journal article" date="2012" name="Science">
        <title>The Paleozoic origin of enzymatic lignin decomposition reconstructed from 31 fungal genomes.</title>
        <authorList>
            <person name="Floudas D."/>
            <person name="Binder M."/>
            <person name="Riley R."/>
            <person name="Barry K."/>
            <person name="Blanchette R.A."/>
            <person name="Henrissat B."/>
            <person name="Martinez A.T."/>
            <person name="Otillar R."/>
            <person name="Spatafora J.W."/>
            <person name="Yadav J.S."/>
            <person name="Aerts A."/>
            <person name="Benoit I."/>
            <person name="Boyd A."/>
            <person name="Carlson A."/>
            <person name="Copeland A."/>
            <person name="Coutinho P.M."/>
            <person name="de Vries R.P."/>
            <person name="Ferreira P."/>
            <person name="Findley K."/>
            <person name="Foster B."/>
            <person name="Gaskell J."/>
            <person name="Glotzer D."/>
            <person name="Gorecki P."/>
            <person name="Heitman J."/>
            <person name="Hesse C."/>
            <person name="Hori C."/>
            <person name="Igarashi K."/>
            <person name="Jurgens J.A."/>
            <person name="Kallen N."/>
            <person name="Kersten P."/>
            <person name="Kohler A."/>
            <person name="Kuees U."/>
            <person name="Kumar T.K.A."/>
            <person name="Kuo A."/>
            <person name="LaButti K."/>
            <person name="Larrondo L.F."/>
            <person name="Lindquist E."/>
            <person name="Ling A."/>
            <person name="Lombard V."/>
            <person name="Lucas S."/>
            <person name="Lundell T."/>
            <person name="Martin R."/>
            <person name="McLaughlin D.J."/>
            <person name="Morgenstern I."/>
            <person name="Morin E."/>
            <person name="Murat C."/>
            <person name="Nagy L.G."/>
            <person name="Nolan M."/>
            <person name="Ohm R.A."/>
            <person name="Patyshakuliyeva A."/>
            <person name="Rokas A."/>
            <person name="Ruiz-Duenas F.J."/>
            <person name="Sabat G."/>
            <person name="Salamov A."/>
            <person name="Samejima M."/>
            <person name="Schmutz J."/>
            <person name="Slot J.C."/>
            <person name="St John F."/>
            <person name="Stenlid J."/>
            <person name="Sun H."/>
            <person name="Sun S."/>
            <person name="Syed K."/>
            <person name="Tsang A."/>
            <person name="Wiebenga A."/>
            <person name="Young D."/>
            <person name="Pisabarro A."/>
            <person name="Eastwood D.C."/>
            <person name="Martin F."/>
            <person name="Cullen D."/>
            <person name="Grigoriev I.V."/>
            <person name="Hibbett D.S."/>
        </authorList>
    </citation>
    <scope>NUCLEOTIDE SEQUENCE [LARGE SCALE GENOMIC DNA]</scope>
    <source>
        <strain evidence="10 11">ATCC 11539</strain>
    </source>
</reference>
<keyword evidence="11" id="KW-1185">Reference proteome</keyword>
<feature type="region of interest" description="Disordered" evidence="8">
    <location>
        <begin position="1"/>
        <end position="60"/>
    </location>
</feature>
<dbReference type="eggNOG" id="KOG0247">
    <property type="taxonomic scope" value="Eukaryota"/>
</dbReference>
<keyword evidence="2 5" id="KW-0547">Nucleotide-binding</keyword>
<feature type="compositionally biased region" description="Low complexity" evidence="8">
    <location>
        <begin position="15"/>
        <end position="55"/>
    </location>
</feature>
<dbReference type="GeneID" id="19299743"/>
<evidence type="ECO:0000256" key="1">
    <source>
        <dbReference type="ARBA" id="ARBA00022701"/>
    </source>
</evidence>
<dbReference type="GO" id="GO:0008017">
    <property type="term" value="F:microtubule binding"/>
    <property type="evidence" value="ECO:0007669"/>
    <property type="project" value="InterPro"/>
</dbReference>
<proteinExistence type="inferred from homology"/>
<feature type="coiled-coil region" evidence="7">
    <location>
        <begin position="608"/>
        <end position="654"/>
    </location>
</feature>
<dbReference type="InterPro" id="IPR027640">
    <property type="entry name" value="Kinesin-like_fam"/>
</dbReference>
<dbReference type="GO" id="GO:0005871">
    <property type="term" value="C:kinesin complex"/>
    <property type="evidence" value="ECO:0007669"/>
    <property type="project" value="TreeGrafter"/>
</dbReference>
<dbReference type="SUPFAM" id="SSF52540">
    <property type="entry name" value="P-loop containing nucleoside triphosphate hydrolases"/>
    <property type="match status" value="1"/>
</dbReference>
<keyword evidence="7" id="KW-0175">Coiled coil</keyword>
<accession>S7QNG1</accession>
<feature type="domain" description="Kinesin motor" evidence="9">
    <location>
        <begin position="63"/>
        <end position="526"/>
    </location>
</feature>
<keyword evidence="1 6" id="KW-0493">Microtubule</keyword>
<dbReference type="PROSITE" id="PS00411">
    <property type="entry name" value="KINESIN_MOTOR_1"/>
    <property type="match status" value="1"/>
</dbReference>
<dbReference type="Gene3D" id="3.40.850.10">
    <property type="entry name" value="Kinesin motor domain"/>
    <property type="match status" value="1"/>
</dbReference>
<sequence>MASKAKAVPTRSSTRAKPAAQPTTTTRTTRAAATKTGSATPVPTATTKKTTARKPLLNRNASPEIAYLRIRPHLGDDEPASSPYLEQLSDTAVRMTDPSQDENTSNQSHRFRLSATPPSSIYTFSHVFPITTAQSEFFTHTTLPLVQDLLDGQNGLLFAYGVTNSGKTYTVQGGNTPGSAGILPRTLDVIFNSIDGLHADHRYRPVRLQGIEDADYDMKPTTPRSTPTPPSEPALADVLAEYLEEPAEIDVDPTALKLDRNYEYSVWMSYAEVYNEKAYDLLHTVNCDESSTGNKTIRPSFIPALSSANTNSLLLTRKALPVKPAPAADSGDASSAGKYIAGLRQLRVNSAAEAKALLKLGQLHRRVFGTLANSQSSRSHGVVTIKILRNHRGERNDPTAYQTSRLTLVDLAGSERTKHTHTTGDRLKEAGNINKSLMVLGQCMEVMRANQKRIAQSLQGNGRSDTRDVKRALAVVPFRHSKLTEILMDYFIGEGRAVMIVNVNPYDTGYDENSHVMKFAAVAREVCTKPVPAPLHRAPSPTKRSQTPSQSRPGLLGVGFAPNRRKVTLSSVGADRKVSQTQLEIVEEDEEIGEPGEDDEDEPLDPMVDALFEEIEILRLQLAESQLRSAMIEVETREEVMKEMDERMKNMEAMFSRRLMNEIARNEMKTDAKIDMLHRAGAFNVSRPVKQEESGGETSEMEDVETSLRIDEDESQSSGASLSESDTSATSSRRRKAGGQRKQSIVIVEHVPDGPECLPLLSEDEDAVTDDMTEPGDDEEQISEEDEEEDDEDTDSNEDDDDDWVPDIDKEHKPRKSASSSSSKSTTTAGKASSSKKTLTKEDFDSSSEDEISMLPRSPKKAVGKGGYTPKPRARSKVILSSDEEDMTMPTPRPAKKSTGLEGKMKDISLSDNSDEDVDDGASEIGKKKKRSRLLNKKAVLTEDQIARMSSAVEHQTVAAKPVRRVTRGTR</sequence>
<dbReference type="InterPro" id="IPR027417">
    <property type="entry name" value="P-loop_NTPase"/>
</dbReference>
<keyword evidence="4 5" id="KW-0505">Motor protein</keyword>
<dbReference type="PANTHER" id="PTHR24115">
    <property type="entry name" value="KINESIN-RELATED"/>
    <property type="match status" value="1"/>
</dbReference>
<dbReference type="EMBL" id="KB469296">
    <property type="protein sequence ID" value="EPQ61058.1"/>
    <property type="molecule type" value="Genomic_DNA"/>
</dbReference>
<keyword evidence="3 5" id="KW-0067">ATP-binding</keyword>
<gene>
    <name evidence="10" type="ORF">GLOTRDRAFT_113524</name>
</gene>
<feature type="region of interest" description="Disordered" evidence="8">
    <location>
        <begin position="532"/>
        <end position="558"/>
    </location>
</feature>
<dbReference type="Pfam" id="PF00225">
    <property type="entry name" value="Kinesin"/>
    <property type="match status" value="1"/>
</dbReference>
<evidence type="ECO:0000259" key="9">
    <source>
        <dbReference type="PROSITE" id="PS50067"/>
    </source>
</evidence>
<evidence type="ECO:0000256" key="2">
    <source>
        <dbReference type="ARBA" id="ARBA00022741"/>
    </source>
</evidence>
<dbReference type="SMART" id="SM00129">
    <property type="entry name" value="KISc"/>
    <property type="match status" value="1"/>
</dbReference>
<dbReference type="AlphaFoldDB" id="S7QNG1"/>
<feature type="compositionally biased region" description="Low complexity" evidence="8">
    <location>
        <begin position="716"/>
        <end position="731"/>
    </location>
</feature>
<dbReference type="InterPro" id="IPR036961">
    <property type="entry name" value="Kinesin_motor_dom_sf"/>
</dbReference>
<dbReference type="PROSITE" id="PS50067">
    <property type="entry name" value="KINESIN_MOTOR_2"/>
    <property type="match status" value="1"/>
</dbReference>
<dbReference type="GO" id="GO:0016887">
    <property type="term" value="F:ATP hydrolysis activity"/>
    <property type="evidence" value="ECO:0007669"/>
    <property type="project" value="TreeGrafter"/>
</dbReference>
<feature type="region of interest" description="Disordered" evidence="8">
    <location>
        <begin position="685"/>
        <end position="932"/>
    </location>
</feature>
<dbReference type="OrthoDB" id="123929at2759"/>
<feature type="compositionally biased region" description="Acidic residues" evidence="8">
    <location>
        <begin position="913"/>
        <end position="922"/>
    </location>
</feature>
<dbReference type="GO" id="GO:0005874">
    <property type="term" value="C:microtubule"/>
    <property type="evidence" value="ECO:0007669"/>
    <property type="project" value="UniProtKB-KW"/>
</dbReference>
<dbReference type="PANTHER" id="PTHR24115:SF1008">
    <property type="entry name" value="KINESIN-LIKE PROTEIN SUBITO"/>
    <property type="match status" value="1"/>
</dbReference>
<dbReference type="STRING" id="670483.S7QNG1"/>
<feature type="compositionally biased region" description="Low complexity" evidence="8">
    <location>
        <begin position="817"/>
        <end position="837"/>
    </location>
</feature>
<dbReference type="GO" id="GO:0005524">
    <property type="term" value="F:ATP binding"/>
    <property type="evidence" value="ECO:0007669"/>
    <property type="project" value="UniProtKB-UniRule"/>
</dbReference>
<feature type="compositionally biased region" description="Polar residues" evidence="8">
    <location>
        <begin position="542"/>
        <end position="552"/>
    </location>
</feature>